<dbReference type="EMBL" id="FWXV01000001">
    <property type="protein sequence ID" value="SMC71111.1"/>
    <property type="molecule type" value="Genomic_DNA"/>
</dbReference>
<gene>
    <name evidence="1" type="ORF">SAMN05661093_01619</name>
</gene>
<name>A0A1W2BE87_KIBAR</name>
<organism evidence="1 2">
    <name type="scientific">Kibdelosporangium aridum</name>
    <dbReference type="NCBI Taxonomy" id="2030"/>
    <lineage>
        <taxon>Bacteria</taxon>
        <taxon>Bacillati</taxon>
        <taxon>Actinomycetota</taxon>
        <taxon>Actinomycetes</taxon>
        <taxon>Pseudonocardiales</taxon>
        <taxon>Pseudonocardiaceae</taxon>
        <taxon>Kibdelosporangium</taxon>
    </lineage>
</organism>
<reference evidence="1 2" key="1">
    <citation type="submission" date="2017-04" db="EMBL/GenBank/DDBJ databases">
        <authorList>
            <person name="Afonso C.L."/>
            <person name="Miller P.J."/>
            <person name="Scott M.A."/>
            <person name="Spackman E."/>
            <person name="Goraichik I."/>
            <person name="Dimitrov K.M."/>
            <person name="Suarez D.L."/>
            <person name="Swayne D.E."/>
        </authorList>
    </citation>
    <scope>NUCLEOTIDE SEQUENCE [LARGE SCALE GENOMIC DNA]</scope>
    <source>
        <strain evidence="1 2">DSM 43828</strain>
    </source>
</reference>
<dbReference type="AlphaFoldDB" id="A0A1W2BE87"/>
<accession>A0A1W2BE87</accession>
<evidence type="ECO:0000313" key="1">
    <source>
        <dbReference type="EMBL" id="SMC71111.1"/>
    </source>
</evidence>
<keyword evidence="2" id="KW-1185">Reference proteome</keyword>
<proteinExistence type="predicted"/>
<dbReference type="RefSeq" id="WP_084425273.1">
    <property type="nucleotide sequence ID" value="NZ_FWXV01000001.1"/>
</dbReference>
<evidence type="ECO:0000313" key="2">
    <source>
        <dbReference type="Proteomes" id="UP000192674"/>
    </source>
</evidence>
<protein>
    <submittedName>
        <fullName evidence="1">Uncharacterized protein</fullName>
    </submittedName>
</protein>
<dbReference type="OrthoDB" id="8065844at2"/>
<dbReference type="Proteomes" id="UP000192674">
    <property type="component" value="Unassembled WGS sequence"/>
</dbReference>
<sequence length="285" mass="30316">MTRYIGSGPYCYANCLAMLTGATPAVIETLTGSPFGAQIEGTQPYFDPCGWHPEIGVDAALSLLGWSCRRETGGDPLARLRAVTGPVMVGPVDMELLSYQTAGGGDHYVLLLEATEDIVVLHDPHGHPYATLPVAGFVAAWEGKAVTYCDEPFVTRSAFVRDRVVSEVDALAASIPQAIRWLDGATEAVRSMASQVLTPDARSLLAVFGIRLGARRLADAALSLRMLGFAQAAEIADIQARLVGSLQYPLVTGNDPAVLDGLRRLAPTYNQLREALQAQYVASGG</sequence>